<keyword evidence="2" id="KW-1185">Reference proteome</keyword>
<proteinExistence type="predicted"/>
<evidence type="ECO:0000313" key="1">
    <source>
        <dbReference type="EMBL" id="RAK38311.1"/>
    </source>
</evidence>
<dbReference type="InterPro" id="IPR013785">
    <property type="entry name" value="Aldolase_TIM"/>
</dbReference>
<dbReference type="PANTHER" id="PTHR37418">
    <property type="entry name" value="3-KETO-5-AMINOHEXANOATE CLEAVAGE ENZYME-RELATED"/>
    <property type="match status" value="1"/>
</dbReference>
<dbReference type="GO" id="GO:0043720">
    <property type="term" value="F:3-keto-5-aminohexanoate cleavage activity"/>
    <property type="evidence" value="ECO:0007669"/>
    <property type="project" value="InterPro"/>
</dbReference>
<dbReference type="InterPro" id="IPR008567">
    <property type="entry name" value="BKACE"/>
</dbReference>
<sequence length="254" mass="25834">MDSTIKRIKACLNGGRSRDEHPAVPVTPGELAADAAAAVAAGAEALHVHPREPGGGAQSLDPGDVAAAVTAVRRACPTVPVGVTTGLWISDGDIGRRLATVARWAGLPPAARPDFASVNVSEPGFADLAEALQRAGIAVEAGVWSPADARTLAATQGSWLRVLVEIIDGTAETAVAAADAILTSLDDLGVTAPRLLHGEDATCWPLVAHAGRLGLPTRIGLEDTLAGPAGDPATGNADLIRQSLTVWTAPPPHR</sequence>
<dbReference type="EMBL" id="QLMJ01000005">
    <property type="protein sequence ID" value="RAK38311.1"/>
    <property type="molecule type" value="Genomic_DNA"/>
</dbReference>
<dbReference type="Pfam" id="PF05853">
    <property type="entry name" value="BKACE"/>
    <property type="match status" value="1"/>
</dbReference>
<dbReference type="PANTHER" id="PTHR37418:SF1">
    <property type="entry name" value="3-KETO-5-AMINOHEXANOATE CLEAVAGE PROTEIN"/>
    <property type="match status" value="1"/>
</dbReference>
<dbReference type="Proteomes" id="UP000249341">
    <property type="component" value="Unassembled WGS sequence"/>
</dbReference>
<dbReference type="Gene3D" id="3.20.20.70">
    <property type="entry name" value="Aldolase class I"/>
    <property type="match status" value="1"/>
</dbReference>
<dbReference type="AlphaFoldDB" id="A0A327ZDB3"/>
<comment type="caution">
    <text evidence="1">The sequence shown here is derived from an EMBL/GenBank/DDBJ whole genome shotgun (WGS) entry which is preliminary data.</text>
</comment>
<organism evidence="1 2">
    <name type="scientific">Actinoplanes lutulentus</name>
    <dbReference type="NCBI Taxonomy" id="1287878"/>
    <lineage>
        <taxon>Bacteria</taxon>
        <taxon>Bacillati</taxon>
        <taxon>Actinomycetota</taxon>
        <taxon>Actinomycetes</taxon>
        <taxon>Micromonosporales</taxon>
        <taxon>Micromonosporaceae</taxon>
        <taxon>Actinoplanes</taxon>
    </lineage>
</organism>
<dbReference type="SUPFAM" id="SSF51395">
    <property type="entry name" value="FMN-linked oxidoreductases"/>
    <property type="match status" value="1"/>
</dbReference>
<accession>A0A327ZDB3</accession>
<gene>
    <name evidence="1" type="ORF">B0I29_105259</name>
</gene>
<protein>
    <submittedName>
        <fullName evidence="1">Uncharacterized protein (DUF849 family)</fullName>
    </submittedName>
</protein>
<reference evidence="1 2" key="1">
    <citation type="submission" date="2018-06" db="EMBL/GenBank/DDBJ databases">
        <title>Genomic Encyclopedia of Type Strains, Phase III (KMG-III): the genomes of soil and plant-associated and newly described type strains.</title>
        <authorList>
            <person name="Whitman W."/>
        </authorList>
    </citation>
    <scope>NUCLEOTIDE SEQUENCE [LARGE SCALE GENOMIC DNA]</scope>
    <source>
        <strain evidence="1 2">CGMCC 4.7090</strain>
    </source>
</reference>
<dbReference type="RefSeq" id="WP_245972518.1">
    <property type="nucleotide sequence ID" value="NZ_JACHWI010000002.1"/>
</dbReference>
<evidence type="ECO:0000313" key="2">
    <source>
        <dbReference type="Proteomes" id="UP000249341"/>
    </source>
</evidence>
<name>A0A327ZDB3_9ACTN</name>